<keyword evidence="2" id="KW-1185">Reference proteome</keyword>
<reference evidence="2" key="1">
    <citation type="submission" date="2024-07" db="EMBL/GenBank/DDBJ databases">
        <title>Two chromosome-level genome assemblies of Korean endemic species Abeliophyllum distichum and Forsythia ovata (Oleaceae).</title>
        <authorList>
            <person name="Jang H."/>
        </authorList>
    </citation>
    <scope>NUCLEOTIDE SEQUENCE [LARGE SCALE GENOMIC DNA]</scope>
</reference>
<proteinExistence type="predicted"/>
<name>A0ABD1Q6S9_9LAMI</name>
<accession>A0ABD1Q6S9</accession>
<organism evidence="1 2">
    <name type="scientific">Abeliophyllum distichum</name>
    <dbReference type="NCBI Taxonomy" id="126358"/>
    <lineage>
        <taxon>Eukaryota</taxon>
        <taxon>Viridiplantae</taxon>
        <taxon>Streptophyta</taxon>
        <taxon>Embryophyta</taxon>
        <taxon>Tracheophyta</taxon>
        <taxon>Spermatophyta</taxon>
        <taxon>Magnoliopsida</taxon>
        <taxon>eudicotyledons</taxon>
        <taxon>Gunneridae</taxon>
        <taxon>Pentapetalae</taxon>
        <taxon>asterids</taxon>
        <taxon>lamiids</taxon>
        <taxon>Lamiales</taxon>
        <taxon>Oleaceae</taxon>
        <taxon>Forsythieae</taxon>
        <taxon>Abeliophyllum</taxon>
    </lineage>
</organism>
<dbReference type="Proteomes" id="UP001604336">
    <property type="component" value="Unassembled WGS sequence"/>
</dbReference>
<dbReference type="AlphaFoldDB" id="A0ABD1Q6S9"/>
<sequence length="125" mass="13887">MAAMNSARPFVLNNKLYSTLLEFARKFEKAEDMAKNIIEDLKEISLTITTLGLESEVLCSKADRLGATKAILKAKLAVALGDVRRTESRVLAVKETRRIAEEQATTTENNIATLNRDYDTLIAVK</sequence>
<gene>
    <name evidence="1" type="ORF">Adt_39444</name>
</gene>
<dbReference type="EMBL" id="JBFOLK010000012">
    <property type="protein sequence ID" value="KAL2471308.1"/>
    <property type="molecule type" value="Genomic_DNA"/>
</dbReference>
<comment type="caution">
    <text evidence="1">The sequence shown here is derived from an EMBL/GenBank/DDBJ whole genome shotgun (WGS) entry which is preliminary data.</text>
</comment>
<protein>
    <submittedName>
        <fullName evidence="1">Uncharacterized protein</fullName>
    </submittedName>
</protein>
<evidence type="ECO:0000313" key="1">
    <source>
        <dbReference type="EMBL" id="KAL2471308.1"/>
    </source>
</evidence>
<evidence type="ECO:0000313" key="2">
    <source>
        <dbReference type="Proteomes" id="UP001604336"/>
    </source>
</evidence>